<protein>
    <submittedName>
        <fullName evidence="2">Uncharacterized protein</fullName>
    </submittedName>
</protein>
<dbReference type="Proteomes" id="UP001150942">
    <property type="component" value="Unassembled WGS sequence"/>
</dbReference>
<evidence type="ECO:0000256" key="1">
    <source>
        <dbReference type="SAM" id="MobiDB-lite"/>
    </source>
</evidence>
<comment type="caution">
    <text evidence="2">The sequence shown here is derived from an EMBL/GenBank/DDBJ whole genome shotgun (WGS) entry which is preliminary data.</text>
</comment>
<reference evidence="2" key="2">
    <citation type="journal article" date="2023" name="IMA Fungus">
        <title>Comparative genomic study of the Penicillium genus elucidates a diverse pangenome and 15 lateral gene transfer events.</title>
        <authorList>
            <person name="Petersen C."/>
            <person name="Sorensen T."/>
            <person name="Nielsen M.R."/>
            <person name="Sondergaard T.E."/>
            <person name="Sorensen J.L."/>
            <person name="Fitzpatrick D.A."/>
            <person name="Frisvad J.C."/>
            <person name="Nielsen K.L."/>
        </authorList>
    </citation>
    <scope>NUCLEOTIDE SEQUENCE</scope>
    <source>
        <strain evidence="2">IBT 20477</strain>
    </source>
</reference>
<dbReference type="EMBL" id="JAPQKQ010000006">
    <property type="protein sequence ID" value="KAJ5193066.1"/>
    <property type="molecule type" value="Genomic_DNA"/>
</dbReference>
<sequence length="106" mass="11861">MDVRQAYDSAERSNLRAREKEHTTRSLKSGTNGKHNSFRLLLFDSTLLSSLALLPALSTIGDLLDFLALCSTELPCQHNDNEATPGTVNSDCEYPERRWHSFGSMC</sequence>
<name>A0A9W9JEW6_9EURO</name>
<evidence type="ECO:0000313" key="2">
    <source>
        <dbReference type="EMBL" id="KAJ5193066.1"/>
    </source>
</evidence>
<dbReference type="AlphaFoldDB" id="A0A9W9JEW6"/>
<evidence type="ECO:0000313" key="3">
    <source>
        <dbReference type="Proteomes" id="UP001150942"/>
    </source>
</evidence>
<keyword evidence="3" id="KW-1185">Reference proteome</keyword>
<feature type="region of interest" description="Disordered" evidence="1">
    <location>
        <begin position="1"/>
        <end position="34"/>
    </location>
</feature>
<proteinExistence type="predicted"/>
<accession>A0A9W9JEW6</accession>
<gene>
    <name evidence="2" type="ORF">N7449_009208</name>
</gene>
<organism evidence="2 3">
    <name type="scientific">Penicillium cf. viridicatum</name>
    <dbReference type="NCBI Taxonomy" id="2972119"/>
    <lineage>
        <taxon>Eukaryota</taxon>
        <taxon>Fungi</taxon>
        <taxon>Dikarya</taxon>
        <taxon>Ascomycota</taxon>
        <taxon>Pezizomycotina</taxon>
        <taxon>Eurotiomycetes</taxon>
        <taxon>Eurotiomycetidae</taxon>
        <taxon>Eurotiales</taxon>
        <taxon>Aspergillaceae</taxon>
        <taxon>Penicillium</taxon>
    </lineage>
</organism>
<reference evidence="2" key="1">
    <citation type="submission" date="2022-11" db="EMBL/GenBank/DDBJ databases">
        <authorList>
            <person name="Petersen C."/>
        </authorList>
    </citation>
    <scope>NUCLEOTIDE SEQUENCE</scope>
    <source>
        <strain evidence="2">IBT 20477</strain>
    </source>
</reference>
<feature type="compositionally biased region" description="Basic and acidic residues" evidence="1">
    <location>
        <begin position="1"/>
        <end position="24"/>
    </location>
</feature>